<dbReference type="InterPro" id="IPR035890">
    <property type="entry name" value="Anti-sigma-28_factor_FlgM_sf"/>
</dbReference>
<evidence type="ECO:0000256" key="5">
    <source>
        <dbReference type="ARBA" id="ARBA00023015"/>
    </source>
</evidence>
<evidence type="ECO:0000256" key="1">
    <source>
        <dbReference type="ARBA" id="ARBA00005322"/>
    </source>
</evidence>
<keyword evidence="11" id="KW-0282">Flagellum</keyword>
<comment type="similarity">
    <text evidence="1">Belongs to the FlgM family.</text>
</comment>
<dbReference type="Proteomes" id="UP000287330">
    <property type="component" value="Unassembled WGS sequence"/>
</dbReference>
<evidence type="ECO:0000256" key="2">
    <source>
        <dbReference type="ARBA" id="ARBA00017823"/>
    </source>
</evidence>
<proteinExistence type="inferred from homology"/>
<dbReference type="InterPro" id="IPR007412">
    <property type="entry name" value="FlgM"/>
</dbReference>
<dbReference type="Pfam" id="PF04316">
    <property type="entry name" value="FlgM"/>
    <property type="match status" value="1"/>
</dbReference>
<dbReference type="AlphaFoldDB" id="A0A432XYI7"/>
<evidence type="ECO:0000256" key="4">
    <source>
        <dbReference type="ARBA" id="ARBA00022795"/>
    </source>
</evidence>
<evidence type="ECO:0000256" key="6">
    <source>
        <dbReference type="ARBA" id="ARBA00023163"/>
    </source>
</evidence>
<accession>A0A432XYI7</accession>
<dbReference type="RefSeq" id="WP_110574334.1">
    <property type="nucleotide sequence ID" value="NZ_PIPV01000005.1"/>
</dbReference>
<feature type="region of interest" description="Disordered" evidence="9">
    <location>
        <begin position="1"/>
        <end position="42"/>
    </location>
</feature>
<keyword evidence="11" id="KW-0969">Cilium</keyword>
<keyword evidence="12" id="KW-1185">Reference proteome</keyword>
<feature type="domain" description="Anti-sigma-28 factor FlgM C-terminal" evidence="10">
    <location>
        <begin position="41"/>
        <end position="94"/>
    </location>
</feature>
<dbReference type="GO" id="GO:0044781">
    <property type="term" value="P:bacterial-type flagellum organization"/>
    <property type="evidence" value="ECO:0007669"/>
    <property type="project" value="UniProtKB-KW"/>
</dbReference>
<evidence type="ECO:0000256" key="9">
    <source>
        <dbReference type="SAM" id="MobiDB-lite"/>
    </source>
</evidence>
<organism evidence="11 12">
    <name type="scientific">Idiomarina fontislapidosi</name>
    <dbReference type="NCBI Taxonomy" id="263723"/>
    <lineage>
        <taxon>Bacteria</taxon>
        <taxon>Pseudomonadati</taxon>
        <taxon>Pseudomonadota</taxon>
        <taxon>Gammaproteobacteria</taxon>
        <taxon>Alteromonadales</taxon>
        <taxon>Idiomarinaceae</taxon>
        <taxon>Idiomarina</taxon>
    </lineage>
</organism>
<evidence type="ECO:0000313" key="12">
    <source>
        <dbReference type="Proteomes" id="UP000287330"/>
    </source>
</evidence>
<gene>
    <name evidence="11" type="primary">flgM</name>
    <name evidence="11" type="ORF">CWE25_07760</name>
</gene>
<dbReference type="GO" id="GO:0045892">
    <property type="term" value="P:negative regulation of DNA-templated transcription"/>
    <property type="evidence" value="ECO:0007669"/>
    <property type="project" value="InterPro"/>
</dbReference>
<comment type="function">
    <text evidence="7">Responsible for the coupling of flagellin expression to flagellar assembly by preventing expression of the flagellin genes when a component of the middle class of proteins is defective. It negatively regulates flagellar genes by inhibiting the activity of FliA by directly binding to FliA.</text>
</comment>
<dbReference type="NCBIfam" id="TIGR03824">
    <property type="entry name" value="FlgM_jcvi"/>
    <property type="match status" value="1"/>
</dbReference>
<sequence>MAININNNGVKNSTIDTKQTQRQAATDKSSNTDVNAKNGSDSVSLTAEAQNLSSLQEKAMNSSGIDQSKVDRIKTAIENGSYKVDVDRLASKLAQFEGDLFGGAIDTDKDA</sequence>
<comment type="caution">
    <text evidence="11">The sequence shown here is derived from an EMBL/GenBank/DDBJ whole genome shotgun (WGS) entry which is preliminary data.</text>
</comment>
<evidence type="ECO:0000259" key="10">
    <source>
        <dbReference type="Pfam" id="PF04316"/>
    </source>
</evidence>
<reference evidence="12" key="1">
    <citation type="journal article" date="2018" name="Front. Microbiol.">
        <title>Genome-Based Analysis Reveals the Taxonomy and Diversity of the Family Idiomarinaceae.</title>
        <authorList>
            <person name="Liu Y."/>
            <person name="Lai Q."/>
            <person name="Shao Z."/>
        </authorList>
    </citation>
    <scope>NUCLEOTIDE SEQUENCE [LARGE SCALE GENOMIC DNA]</scope>
    <source>
        <strain evidence="12">F23</strain>
    </source>
</reference>
<dbReference type="OrthoDB" id="5771747at2"/>
<evidence type="ECO:0000313" key="11">
    <source>
        <dbReference type="EMBL" id="RUO53776.1"/>
    </source>
</evidence>
<keyword evidence="5" id="KW-0805">Transcription regulation</keyword>
<protein>
    <recommendedName>
        <fullName evidence="2">Negative regulator of flagellin synthesis</fullName>
    </recommendedName>
    <alternativeName>
        <fullName evidence="8">Anti-sigma-28 factor</fullName>
    </alternativeName>
</protein>
<dbReference type="EMBL" id="PIPV01000005">
    <property type="protein sequence ID" value="RUO53776.1"/>
    <property type="molecule type" value="Genomic_DNA"/>
</dbReference>
<name>A0A432XYI7_9GAMM</name>
<dbReference type="SUPFAM" id="SSF101498">
    <property type="entry name" value="Anti-sigma factor FlgM"/>
    <property type="match status" value="1"/>
</dbReference>
<keyword evidence="11" id="KW-0966">Cell projection</keyword>
<keyword evidence="6" id="KW-0804">Transcription</keyword>
<evidence type="ECO:0000256" key="8">
    <source>
        <dbReference type="ARBA" id="ARBA00030117"/>
    </source>
</evidence>
<keyword evidence="3" id="KW-0678">Repressor</keyword>
<evidence type="ECO:0000256" key="3">
    <source>
        <dbReference type="ARBA" id="ARBA00022491"/>
    </source>
</evidence>
<dbReference type="InterPro" id="IPR031316">
    <property type="entry name" value="FlgM_C"/>
</dbReference>
<keyword evidence="4" id="KW-1005">Bacterial flagellum biogenesis</keyword>
<evidence type="ECO:0000256" key="7">
    <source>
        <dbReference type="ARBA" id="ARBA00024739"/>
    </source>
</evidence>